<dbReference type="Proteomes" id="UP000011087">
    <property type="component" value="Unassembled WGS sequence"/>
</dbReference>
<dbReference type="InterPro" id="IPR027417">
    <property type="entry name" value="P-loop_NTPase"/>
</dbReference>
<gene>
    <name evidence="2" type="ORF">GUITHDRAFT_154203</name>
</gene>
<evidence type="ECO:0000313" key="3">
    <source>
        <dbReference type="EnsemblProtists" id="EKX40249"/>
    </source>
</evidence>
<evidence type="ECO:0000313" key="4">
    <source>
        <dbReference type="Proteomes" id="UP000011087"/>
    </source>
</evidence>
<proteinExistence type="predicted"/>
<dbReference type="AlphaFoldDB" id="L1IWK1"/>
<dbReference type="EMBL" id="JH993033">
    <property type="protein sequence ID" value="EKX40249.1"/>
    <property type="molecule type" value="Genomic_DNA"/>
</dbReference>
<accession>L1IWK1</accession>
<dbReference type="EnsemblProtists" id="EKX40249">
    <property type="protein sequence ID" value="EKX40249"/>
    <property type="gene ID" value="GUITHDRAFT_154203"/>
</dbReference>
<organism evidence="2">
    <name type="scientific">Guillardia theta (strain CCMP2712)</name>
    <name type="common">Cryptophyte</name>
    <dbReference type="NCBI Taxonomy" id="905079"/>
    <lineage>
        <taxon>Eukaryota</taxon>
        <taxon>Cryptophyceae</taxon>
        <taxon>Pyrenomonadales</taxon>
        <taxon>Geminigeraceae</taxon>
        <taxon>Guillardia</taxon>
    </lineage>
</organism>
<dbReference type="HOGENOM" id="CLU_1374534_0_0_1"/>
<dbReference type="GO" id="GO:0009507">
    <property type="term" value="C:chloroplast"/>
    <property type="evidence" value="ECO:0007669"/>
    <property type="project" value="UniProtKB-SubCell"/>
</dbReference>
<dbReference type="RefSeq" id="XP_005827229.1">
    <property type="nucleotide sequence ID" value="XM_005827172.1"/>
</dbReference>
<evidence type="ECO:0000313" key="2">
    <source>
        <dbReference type="EMBL" id="EKX40249.1"/>
    </source>
</evidence>
<reference evidence="2 4" key="1">
    <citation type="journal article" date="2012" name="Nature">
        <title>Algal genomes reveal evolutionary mosaicism and the fate of nucleomorphs.</title>
        <authorList>
            <consortium name="DOE Joint Genome Institute"/>
            <person name="Curtis B.A."/>
            <person name="Tanifuji G."/>
            <person name="Burki F."/>
            <person name="Gruber A."/>
            <person name="Irimia M."/>
            <person name="Maruyama S."/>
            <person name="Arias M.C."/>
            <person name="Ball S.G."/>
            <person name="Gile G.H."/>
            <person name="Hirakawa Y."/>
            <person name="Hopkins J.F."/>
            <person name="Kuo A."/>
            <person name="Rensing S.A."/>
            <person name="Schmutz J."/>
            <person name="Symeonidi A."/>
            <person name="Elias M."/>
            <person name="Eveleigh R.J."/>
            <person name="Herman E.K."/>
            <person name="Klute M.J."/>
            <person name="Nakayama T."/>
            <person name="Obornik M."/>
            <person name="Reyes-Prieto A."/>
            <person name="Armbrust E.V."/>
            <person name="Aves S.J."/>
            <person name="Beiko R.G."/>
            <person name="Coutinho P."/>
            <person name="Dacks J.B."/>
            <person name="Durnford D.G."/>
            <person name="Fast N.M."/>
            <person name="Green B.R."/>
            <person name="Grisdale C.J."/>
            <person name="Hempel F."/>
            <person name="Henrissat B."/>
            <person name="Hoppner M.P."/>
            <person name="Ishida K."/>
            <person name="Kim E."/>
            <person name="Koreny L."/>
            <person name="Kroth P.G."/>
            <person name="Liu Y."/>
            <person name="Malik S.B."/>
            <person name="Maier U.G."/>
            <person name="McRose D."/>
            <person name="Mock T."/>
            <person name="Neilson J.A."/>
            <person name="Onodera N.T."/>
            <person name="Poole A.M."/>
            <person name="Pritham E.J."/>
            <person name="Richards T.A."/>
            <person name="Rocap G."/>
            <person name="Roy S.W."/>
            <person name="Sarai C."/>
            <person name="Schaack S."/>
            <person name="Shirato S."/>
            <person name="Slamovits C.H."/>
            <person name="Spencer D.F."/>
            <person name="Suzuki S."/>
            <person name="Worden A.Z."/>
            <person name="Zauner S."/>
            <person name="Barry K."/>
            <person name="Bell C."/>
            <person name="Bharti A.K."/>
            <person name="Crow J.A."/>
            <person name="Grimwood J."/>
            <person name="Kramer R."/>
            <person name="Lindquist E."/>
            <person name="Lucas S."/>
            <person name="Salamov A."/>
            <person name="McFadden G.I."/>
            <person name="Lane C.E."/>
            <person name="Keeling P.J."/>
            <person name="Gray M.W."/>
            <person name="Grigoriev I.V."/>
            <person name="Archibald J.M."/>
        </authorList>
    </citation>
    <scope>NUCLEOTIDE SEQUENCE</scope>
    <source>
        <strain evidence="2 4">CCMP2712</strain>
    </source>
</reference>
<dbReference type="KEGG" id="gtt:GUITHDRAFT_154203"/>
<dbReference type="OrthoDB" id="10619272at2759"/>
<dbReference type="PaxDb" id="55529-EKX40249"/>
<keyword evidence="4" id="KW-1185">Reference proteome</keyword>
<protein>
    <submittedName>
        <fullName evidence="2 3">Uncharacterized protein</fullName>
    </submittedName>
</protein>
<reference evidence="4" key="2">
    <citation type="submission" date="2012-11" db="EMBL/GenBank/DDBJ databases">
        <authorList>
            <person name="Kuo A."/>
            <person name="Curtis B.A."/>
            <person name="Tanifuji G."/>
            <person name="Burki F."/>
            <person name="Gruber A."/>
            <person name="Irimia M."/>
            <person name="Maruyama S."/>
            <person name="Arias M.C."/>
            <person name="Ball S.G."/>
            <person name="Gile G.H."/>
            <person name="Hirakawa Y."/>
            <person name="Hopkins J.F."/>
            <person name="Rensing S.A."/>
            <person name="Schmutz J."/>
            <person name="Symeonidi A."/>
            <person name="Elias M."/>
            <person name="Eveleigh R.J."/>
            <person name="Herman E.K."/>
            <person name="Klute M.J."/>
            <person name="Nakayama T."/>
            <person name="Obornik M."/>
            <person name="Reyes-Prieto A."/>
            <person name="Armbrust E.V."/>
            <person name="Aves S.J."/>
            <person name="Beiko R.G."/>
            <person name="Coutinho P."/>
            <person name="Dacks J.B."/>
            <person name="Durnford D.G."/>
            <person name="Fast N.M."/>
            <person name="Green B.R."/>
            <person name="Grisdale C."/>
            <person name="Hempe F."/>
            <person name="Henrissat B."/>
            <person name="Hoppner M.P."/>
            <person name="Ishida K.-I."/>
            <person name="Kim E."/>
            <person name="Koreny L."/>
            <person name="Kroth P.G."/>
            <person name="Liu Y."/>
            <person name="Malik S.-B."/>
            <person name="Maier U.G."/>
            <person name="McRose D."/>
            <person name="Mock T."/>
            <person name="Neilson J.A."/>
            <person name="Onodera N.T."/>
            <person name="Poole A.M."/>
            <person name="Pritham E.J."/>
            <person name="Richards T.A."/>
            <person name="Rocap G."/>
            <person name="Roy S.W."/>
            <person name="Sarai C."/>
            <person name="Schaack S."/>
            <person name="Shirato S."/>
            <person name="Slamovits C.H."/>
            <person name="Spencer D.F."/>
            <person name="Suzuki S."/>
            <person name="Worden A.Z."/>
            <person name="Zauner S."/>
            <person name="Barry K."/>
            <person name="Bell C."/>
            <person name="Bharti A.K."/>
            <person name="Crow J.A."/>
            <person name="Grimwood J."/>
            <person name="Kramer R."/>
            <person name="Lindquist E."/>
            <person name="Lucas S."/>
            <person name="Salamov A."/>
            <person name="McFadden G.I."/>
            <person name="Lane C.E."/>
            <person name="Keeling P.J."/>
            <person name="Gray M.W."/>
            <person name="Grigoriev I.V."/>
            <person name="Archibald J.M."/>
        </authorList>
    </citation>
    <scope>NUCLEOTIDE SEQUENCE</scope>
    <source>
        <strain evidence="4">CCMP2712</strain>
    </source>
</reference>
<sequence>MPTPLIVISPEEAGGATRSTLLEAAEELKRRGKSVAGVVAPTKDDRRHLIRISSSETRLLQLNEISEETKEKMKAFKKDMKGEMEFHSDQEGATSTYGESTVAVGPFIFDEAVFKWARQELDESVRVDYLIIDEIGPLEIKRKQGLEPSFSQALSNLCSPDTSQRVLIVARKNVWPVLSELYEVEYTTLQQVVAASVTK</sequence>
<dbReference type="Gene3D" id="3.40.50.300">
    <property type="entry name" value="P-loop containing nucleotide triphosphate hydrolases"/>
    <property type="match status" value="1"/>
</dbReference>
<comment type="subcellular location">
    <subcellularLocation>
        <location evidence="1">Plastid</location>
        <location evidence="1">Chloroplast</location>
    </subcellularLocation>
</comment>
<evidence type="ECO:0000256" key="1">
    <source>
        <dbReference type="ARBA" id="ARBA00004229"/>
    </source>
</evidence>
<dbReference type="GeneID" id="17296984"/>
<name>L1IWK1_GUITC</name>
<reference evidence="3" key="3">
    <citation type="submission" date="2015-06" db="UniProtKB">
        <authorList>
            <consortium name="EnsemblProtists"/>
        </authorList>
    </citation>
    <scope>IDENTIFICATION</scope>
</reference>
<dbReference type="OMA" id="QQCATAF"/>